<dbReference type="RefSeq" id="WP_010981506.1">
    <property type="nucleotide sequence ID" value="NZ_BAABTN010000142.1"/>
</dbReference>
<reference evidence="3 4" key="1">
    <citation type="submission" date="2019-04" db="EMBL/GenBank/DDBJ databases">
        <title>Draft genome sequences of Streptomyces avermitilis ATCC 31267.</title>
        <authorList>
            <person name="Komaki H."/>
            <person name="Tamura T."/>
            <person name="Hosoyama A."/>
        </authorList>
    </citation>
    <scope>NUCLEOTIDE SEQUENCE [LARGE SCALE GENOMIC DNA]</scope>
    <source>
        <strain evidence="3 4">ATCC 31267</strain>
    </source>
</reference>
<protein>
    <submittedName>
        <fullName evidence="3">Uncharacterized protein</fullName>
    </submittedName>
</protein>
<proteinExistence type="predicted"/>
<evidence type="ECO:0000313" key="4">
    <source>
        <dbReference type="Proteomes" id="UP000299211"/>
    </source>
</evidence>
<organism evidence="3 4">
    <name type="scientific">Streptomyces avermitilis</name>
    <dbReference type="NCBI Taxonomy" id="33903"/>
    <lineage>
        <taxon>Bacteria</taxon>
        <taxon>Bacillati</taxon>
        <taxon>Actinomycetota</taxon>
        <taxon>Actinomycetes</taxon>
        <taxon>Kitasatosporales</taxon>
        <taxon>Streptomycetaceae</taxon>
        <taxon>Streptomyces</taxon>
    </lineage>
</organism>
<evidence type="ECO:0000313" key="3">
    <source>
        <dbReference type="EMBL" id="GDY70594.1"/>
    </source>
</evidence>
<dbReference type="EMBL" id="BJHX01000001">
    <property type="protein sequence ID" value="GDY69024.1"/>
    <property type="molecule type" value="Genomic_DNA"/>
</dbReference>
<feature type="compositionally biased region" description="Basic and acidic residues" evidence="1">
    <location>
        <begin position="1"/>
        <end position="11"/>
    </location>
</feature>
<evidence type="ECO:0000313" key="5">
    <source>
        <dbReference type="Proteomes" id="UP000302139"/>
    </source>
</evidence>
<dbReference type="AlphaFoldDB" id="A0A4D4MFP4"/>
<dbReference type="Proteomes" id="UP000299211">
    <property type="component" value="Unassembled WGS sequence"/>
</dbReference>
<name>A0A4D4MFP4_STRAX</name>
<sequence>MNRSGSRDAFRSPDAQEVPSGGVDIPVRTETWTSSNTRFGAAPGRTGPHRAGLGPGALRKGRHRGGDPSESVLADLAGVCAERRY</sequence>
<dbReference type="EMBL" id="BJHY01000001">
    <property type="protein sequence ID" value="GDY70594.1"/>
    <property type="molecule type" value="Genomic_DNA"/>
</dbReference>
<reference evidence="2 5" key="2">
    <citation type="submission" date="2019-04" db="EMBL/GenBank/DDBJ databases">
        <title>Draft genome sequences of Streptomyces avermitilis NBRC 14893.</title>
        <authorList>
            <person name="Komaki H."/>
            <person name="Tamura T."/>
            <person name="Hosoyama A."/>
        </authorList>
    </citation>
    <scope>NUCLEOTIDE SEQUENCE [LARGE SCALE GENOMIC DNA]</scope>
    <source>
        <strain evidence="2 5">NBRC 14893</strain>
    </source>
</reference>
<gene>
    <name evidence="2" type="ORF">SAV14893_084170</name>
    <name evidence="3" type="ORF">SAV31267_000790</name>
</gene>
<evidence type="ECO:0000313" key="2">
    <source>
        <dbReference type="EMBL" id="GDY69024.1"/>
    </source>
</evidence>
<evidence type="ECO:0000256" key="1">
    <source>
        <dbReference type="SAM" id="MobiDB-lite"/>
    </source>
</evidence>
<accession>A0A4D4MFP4</accession>
<dbReference type="Proteomes" id="UP000302139">
    <property type="component" value="Unassembled WGS sequence"/>
</dbReference>
<feature type="region of interest" description="Disordered" evidence="1">
    <location>
        <begin position="1"/>
        <end position="71"/>
    </location>
</feature>
<comment type="caution">
    <text evidence="3">The sequence shown here is derived from an EMBL/GenBank/DDBJ whole genome shotgun (WGS) entry which is preliminary data.</text>
</comment>